<reference evidence="2 3" key="1">
    <citation type="submission" date="2018-08" db="EMBL/GenBank/DDBJ databases">
        <authorList>
            <person name="Preder H."/>
            <person name="Servin-Meza L.A."/>
            <person name="Bonilla J.A."/>
            <person name="Klyczek K."/>
            <person name="Garlena R.A."/>
            <person name="Russell D.A."/>
            <person name="Pope W.H."/>
            <person name="Jacobs-Sera D."/>
            <person name="Hatfull G.F."/>
        </authorList>
    </citation>
    <scope>NUCLEOTIDE SEQUENCE [LARGE SCALE GENOMIC DNA]</scope>
</reference>
<dbReference type="InterPro" id="IPR003115">
    <property type="entry name" value="ParB_N"/>
</dbReference>
<keyword evidence="3" id="KW-1185">Reference proteome</keyword>
<accession>A0A386KPE7</accession>
<sequence>MAGSTQVNDRMDIGDGIAVVRVQASHLREQDINAQQMDPTMFARLVENIRQRGALESLPYCHQPNGVGPISIISGHHRAKAARAAGLTEFPVLLDTTDMPRSLIRAKQIAHNQLSGSPDEEILRRMIDEIDSAEDLLMTGLDVDLLPTIDGESPTLNLPHLEFDWREVSLMFLPEQLDRLAELVGRLGSNPSLVGVAALEQFAPFSQAVVDYSKQVNVKNLAMAIDMLTRIALEQLDAEDGKK</sequence>
<dbReference type="Pfam" id="PF02195">
    <property type="entry name" value="ParB_N"/>
    <property type="match status" value="1"/>
</dbReference>
<dbReference type="InterPro" id="IPR036086">
    <property type="entry name" value="ParB/Sulfiredoxin_sf"/>
</dbReference>
<evidence type="ECO:0000313" key="3">
    <source>
        <dbReference type="Proteomes" id="UP000281993"/>
    </source>
</evidence>
<gene>
    <name evidence="2" type="primary">2</name>
    <name evidence="2" type="ORF">SEA_VALENTINIPUFF_2</name>
</gene>
<feature type="domain" description="ParB-like N-terminal" evidence="1">
    <location>
        <begin position="20"/>
        <end position="113"/>
    </location>
</feature>
<protein>
    <submittedName>
        <fullName evidence="2">ParB-like nuclease domain protein</fullName>
    </submittedName>
</protein>
<organism evidence="2 3">
    <name type="scientific">Microbacterium phage ValentiniPuff</name>
    <dbReference type="NCBI Taxonomy" id="2315705"/>
    <lineage>
        <taxon>Viruses</taxon>
        <taxon>Duplodnaviria</taxon>
        <taxon>Heunggongvirae</taxon>
        <taxon>Uroviricota</taxon>
        <taxon>Caudoviricetes</taxon>
        <taxon>Valentinivirus</taxon>
        <taxon>Valentinivirus valentinipuff</taxon>
    </lineage>
</organism>
<name>A0A386KPE7_9CAUD</name>
<dbReference type="SMART" id="SM00470">
    <property type="entry name" value="ParB"/>
    <property type="match status" value="1"/>
</dbReference>
<evidence type="ECO:0000259" key="1">
    <source>
        <dbReference type="SMART" id="SM00470"/>
    </source>
</evidence>
<proteinExistence type="predicted"/>
<dbReference type="SUPFAM" id="SSF110849">
    <property type="entry name" value="ParB/Sulfiredoxin"/>
    <property type="match status" value="1"/>
</dbReference>
<dbReference type="Gene3D" id="3.90.1530.10">
    <property type="entry name" value="Conserved hypothetical protein from pyrococcus furiosus pfu- 392566-001, ParB domain"/>
    <property type="match status" value="1"/>
</dbReference>
<dbReference type="EMBL" id="MH825712">
    <property type="protein sequence ID" value="AYD87306.1"/>
    <property type="molecule type" value="Genomic_DNA"/>
</dbReference>
<evidence type="ECO:0000313" key="2">
    <source>
        <dbReference type="EMBL" id="AYD87306.1"/>
    </source>
</evidence>
<dbReference type="Proteomes" id="UP000281993">
    <property type="component" value="Segment"/>
</dbReference>